<feature type="chain" id="PRO_5015362035" evidence="8">
    <location>
        <begin position="28"/>
        <end position="79"/>
    </location>
</feature>
<name>A0A2R4T7A2_9ACTN</name>
<evidence type="ECO:0000256" key="4">
    <source>
        <dbReference type="ARBA" id="ARBA00022729"/>
    </source>
</evidence>
<accession>A0A2R4T7A2</accession>
<dbReference type="Proteomes" id="UP000244201">
    <property type="component" value="Chromosome"/>
</dbReference>
<gene>
    <name evidence="10" type="ORF">SLUN_25360</name>
</gene>
<evidence type="ECO:0000256" key="5">
    <source>
        <dbReference type="ARBA" id="ARBA00022889"/>
    </source>
</evidence>
<evidence type="ECO:0000256" key="8">
    <source>
        <dbReference type="SAM" id="SignalP"/>
    </source>
</evidence>
<evidence type="ECO:0000259" key="9">
    <source>
        <dbReference type="PROSITE" id="PS51884"/>
    </source>
</evidence>
<dbReference type="PROSITE" id="PS51884">
    <property type="entry name" value="CHAPLIN"/>
    <property type="match status" value="1"/>
</dbReference>
<dbReference type="EMBL" id="CP026304">
    <property type="protein sequence ID" value="AVZ75019.1"/>
    <property type="molecule type" value="Genomic_DNA"/>
</dbReference>
<keyword evidence="3" id="KW-0964">Secreted</keyword>
<evidence type="ECO:0000256" key="3">
    <source>
        <dbReference type="ARBA" id="ARBA00022525"/>
    </source>
</evidence>
<dbReference type="GO" id="GO:0007155">
    <property type="term" value="P:cell adhesion"/>
    <property type="evidence" value="ECO:0007669"/>
    <property type="project" value="UniProtKB-KW"/>
</dbReference>
<evidence type="ECO:0000256" key="1">
    <source>
        <dbReference type="ARBA" id="ARBA00004191"/>
    </source>
</evidence>
<proteinExistence type="predicted"/>
<evidence type="ECO:0000256" key="2">
    <source>
        <dbReference type="ARBA" id="ARBA00022512"/>
    </source>
</evidence>
<keyword evidence="11" id="KW-1185">Reference proteome</keyword>
<dbReference type="KEGG" id="slk:SLUN_25360"/>
<evidence type="ECO:0000313" key="11">
    <source>
        <dbReference type="Proteomes" id="UP000244201"/>
    </source>
</evidence>
<protein>
    <submittedName>
        <fullName evidence="10">Chaplin</fullName>
    </submittedName>
</protein>
<reference evidence="10 11" key="1">
    <citation type="submission" date="2018-01" db="EMBL/GenBank/DDBJ databases">
        <title>Complete genome sequence of Streptomyces lunaelactis MM109T, a Ferroverdin A producer isolated from cave moonmilk deposits.</title>
        <authorList>
            <person name="Naome A."/>
            <person name="Martinet L."/>
            <person name="Maciejewska M."/>
            <person name="Anderssen S."/>
            <person name="Adam D."/>
            <person name="Tenconi E."/>
            <person name="Deflandre B."/>
            <person name="Arguelles-Arias A."/>
            <person name="Calusinska M."/>
            <person name="Copieters W."/>
            <person name="Karim L."/>
            <person name="Hanikenne M."/>
            <person name="Baurain D."/>
            <person name="van Wezel G."/>
            <person name="Smargiasso N."/>
            <person name="de Pauw E."/>
            <person name="Delfosse P."/>
            <person name="Rigali S."/>
        </authorList>
    </citation>
    <scope>NUCLEOTIDE SEQUENCE [LARGE SCALE GENOMIC DNA]</scope>
    <source>
        <strain evidence="10 11">MM109</strain>
    </source>
</reference>
<sequence>MSRTAKALFLSTLAAAAVAGTTGIATADSGAAGSATGSPGVLSGNAVQAPIHLPASVCGNTVSAIGLLNPALGNGCVND</sequence>
<keyword evidence="5" id="KW-0130">Cell adhesion</keyword>
<dbReference type="RefSeq" id="WP_108152014.1">
    <property type="nucleotide sequence ID" value="NZ_CP026304.1"/>
</dbReference>
<feature type="signal peptide" evidence="8">
    <location>
        <begin position="1"/>
        <end position="27"/>
    </location>
</feature>
<keyword evidence="4 8" id="KW-0732">Signal</keyword>
<dbReference type="GeneID" id="55658581"/>
<comment type="subcellular location">
    <subcellularLocation>
        <location evidence="1">Secreted</location>
        <location evidence="1">Cell wall</location>
    </subcellularLocation>
</comment>
<keyword evidence="6 7" id="KW-0034">Amyloid</keyword>
<organism evidence="10 11">
    <name type="scientific">Streptomyces lunaelactis</name>
    <dbReference type="NCBI Taxonomy" id="1535768"/>
    <lineage>
        <taxon>Bacteria</taxon>
        <taxon>Bacillati</taxon>
        <taxon>Actinomycetota</taxon>
        <taxon>Actinomycetes</taxon>
        <taxon>Kitasatosporales</taxon>
        <taxon>Streptomycetaceae</taxon>
        <taxon>Streptomyces</taxon>
    </lineage>
</organism>
<dbReference type="Pfam" id="PF03777">
    <property type="entry name" value="ChpA-C"/>
    <property type="match status" value="1"/>
</dbReference>
<dbReference type="InterPro" id="IPR005528">
    <property type="entry name" value="ChpA-H"/>
</dbReference>
<feature type="domain" description="Chaplin" evidence="9">
    <location>
        <begin position="38"/>
        <end position="78"/>
    </location>
</feature>
<evidence type="ECO:0000313" key="10">
    <source>
        <dbReference type="EMBL" id="AVZ75019.1"/>
    </source>
</evidence>
<evidence type="ECO:0000256" key="6">
    <source>
        <dbReference type="ARBA" id="ARBA00023087"/>
    </source>
</evidence>
<dbReference type="AlphaFoldDB" id="A0A2R4T7A2"/>
<keyword evidence="2" id="KW-0134">Cell wall</keyword>
<evidence type="ECO:0000256" key="7">
    <source>
        <dbReference type="PROSITE-ProRule" id="PRU01232"/>
    </source>
</evidence>
<dbReference type="OrthoDB" id="3544424at2"/>